<sequence>MAHDKRRSLRARMITLVLVPSTLLLLVCALLAAHLTGQIRELRTTAALTEHIGLATADTISALQRERRATMESANGSPTTADTLRQARHDTDTAVHDLDNALDRFTPDELPASARQFRQLLQGLDNHRTHTDARAPAQRSPAATAQAYTDTIHLGLQVWDSLTARAHSDQVPHMRALTALMRTRELLNRQDTVLAHAVATDTFTPTAHAQFVAAAGAQAYTWEQIGTGLKARDAQTYLELDSYSALQRVYLMQDTIVAHPPQNTTAFPVNTSAWQGAAEAVDQRMRGLEHTQARHAADTANRQATDLTRSTLLVSIPALAAALASIALTAQATRRLARRMNRLRTATLEHAHQRLPDVTARLHAGHDIDADTEVPPVHTEHNDEIGDVARAFNTAQHAAVTAAVEQARLRAGVRAVFRNIARRTQSLVHRQLALLDRLERDETDPKILESLFRIDHFSTQMRRNAENLMLLSGDTPTRRHHTPVRLHEAVRAAASEIEDYTRVRPQHLPAAAVHGRVASDVVRLLAELLENATAFSPPGTEVLVSGEHTPGAGCRITVTDRGLGMGPDQLEQANALLADPPRFDLASMRENSPLGLFVVATIAGHHGLRVRLQAAEPEGVHAHLHLPEHTLTDEQARPAHTTDPRKRPTPTAPPPGPGPAPVSDPPPTPDPTGDTYKGLPVRRRRTPAPPPPTAPPPTGERPLTEIRSMMNALQAGSLRGRSHHDDDQPHRKANNDVDTG</sequence>
<keyword evidence="9" id="KW-1185">Reference proteome</keyword>
<dbReference type="InterPro" id="IPR003594">
    <property type="entry name" value="HATPase_dom"/>
</dbReference>
<dbReference type="GO" id="GO:0000160">
    <property type="term" value="P:phosphorelay signal transduction system"/>
    <property type="evidence" value="ECO:0007669"/>
    <property type="project" value="TreeGrafter"/>
</dbReference>
<dbReference type="SMART" id="SM00387">
    <property type="entry name" value="HATPase_c"/>
    <property type="match status" value="1"/>
</dbReference>
<dbReference type="RefSeq" id="WP_184290437.1">
    <property type="nucleotide sequence ID" value="NZ_JACHJO010000005.1"/>
</dbReference>
<dbReference type="Pfam" id="PF02518">
    <property type="entry name" value="HATPase_c"/>
    <property type="match status" value="1"/>
</dbReference>
<dbReference type="Proteomes" id="UP000536604">
    <property type="component" value="Unassembled WGS sequence"/>
</dbReference>
<dbReference type="PANTHER" id="PTHR45436">
    <property type="entry name" value="SENSOR HISTIDINE KINASE YKOH"/>
    <property type="match status" value="1"/>
</dbReference>
<accession>A0A841IRK2</accession>
<proteinExistence type="predicted"/>
<reference evidence="8 9" key="1">
    <citation type="submission" date="2020-08" db="EMBL/GenBank/DDBJ databases">
        <title>Genomic Encyclopedia of Type Strains, Phase III (KMG-III): the genomes of soil and plant-associated and newly described type strains.</title>
        <authorList>
            <person name="Whitman W."/>
        </authorList>
    </citation>
    <scope>NUCLEOTIDE SEQUENCE [LARGE SCALE GENOMIC DNA]</scope>
    <source>
        <strain evidence="8 9">CECT 8712</strain>
    </source>
</reference>
<dbReference type="Gene3D" id="6.10.340.10">
    <property type="match status" value="1"/>
</dbReference>
<dbReference type="GO" id="GO:0004673">
    <property type="term" value="F:protein histidine kinase activity"/>
    <property type="evidence" value="ECO:0007669"/>
    <property type="project" value="UniProtKB-EC"/>
</dbReference>
<keyword evidence="4" id="KW-0808">Transferase</keyword>
<dbReference type="GO" id="GO:0005886">
    <property type="term" value="C:plasma membrane"/>
    <property type="evidence" value="ECO:0007669"/>
    <property type="project" value="TreeGrafter"/>
</dbReference>
<evidence type="ECO:0000256" key="5">
    <source>
        <dbReference type="ARBA" id="ARBA00022777"/>
    </source>
</evidence>
<feature type="domain" description="Histidine kinase/HSP90-like ATPase" evidence="7">
    <location>
        <begin position="516"/>
        <end position="630"/>
    </location>
</feature>
<feature type="region of interest" description="Disordered" evidence="6">
    <location>
        <begin position="627"/>
        <end position="740"/>
    </location>
</feature>
<dbReference type="Pfam" id="PF08376">
    <property type="entry name" value="NIT"/>
    <property type="match status" value="1"/>
</dbReference>
<feature type="compositionally biased region" description="Basic and acidic residues" evidence="6">
    <location>
        <begin position="627"/>
        <end position="646"/>
    </location>
</feature>
<comment type="catalytic activity">
    <reaction evidence="1">
        <text>ATP + protein L-histidine = ADP + protein N-phospho-L-histidine.</text>
        <dbReference type="EC" id="2.7.13.3"/>
    </reaction>
</comment>
<dbReference type="Gene3D" id="3.30.565.10">
    <property type="entry name" value="Histidine kinase-like ATPase, C-terminal domain"/>
    <property type="match status" value="1"/>
</dbReference>
<dbReference type="InterPro" id="IPR013587">
    <property type="entry name" value="Nitrate/nitrite_sensing"/>
</dbReference>
<dbReference type="InterPro" id="IPR036890">
    <property type="entry name" value="HATPase_C_sf"/>
</dbReference>
<evidence type="ECO:0000256" key="4">
    <source>
        <dbReference type="ARBA" id="ARBA00022679"/>
    </source>
</evidence>
<keyword evidence="5 8" id="KW-0418">Kinase</keyword>
<gene>
    <name evidence="8" type="ORF">FHS13_001847</name>
</gene>
<feature type="compositionally biased region" description="Basic and acidic residues" evidence="6">
    <location>
        <begin position="723"/>
        <end position="740"/>
    </location>
</feature>
<dbReference type="AlphaFoldDB" id="A0A841IRK2"/>
<comment type="caution">
    <text evidence="8">The sequence shown here is derived from an EMBL/GenBank/DDBJ whole genome shotgun (WGS) entry which is preliminary data.</text>
</comment>
<evidence type="ECO:0000313" key="9">
    <source>
        <dbReference type="Proteomes" id="UP000536604"/>
    </source>
</evidence>
<dbReference type="EMBL" id="JACHJO010000005">
    <property type="protein sequence ID" value="MBB6119896.1"/>
    <property type="molecule type" value="Genomic_DNA"/>
</dbReference>
<evidence type="ECO:0000256" key="2">
    <source>
        <dbReference type="ARBA" id="ARBA00012438"/>
    </source>
</evidence>
<dbReference type="PANTHER" id="PTHR45436:SF5">
    <property type="entry name" value="SENSOR HISTIDINE KINASE TRCS"/>
    <property type="match status" value="1"/>
</dbReference>
<name>A0A841IRK2_9ACTN</name>
<dbReference type="EC" id="2.7.13.3" evidence="2"/>
<dbReference type="InterPro" id="IPR050428">
    <property type="entry name" value="TCS_sensor_his_kinase"/>
</dbReference>
<organism evidence="8 9">
    <name type="scientific">Nocardiopsis algeriensis</name>
    <dbReference type="NCBI Taxonomy" id="1478215"/>
    <lineage>
        <taxon>Bacteria</taxon>
        <taxon>Bacillati</taxon>
        <taxon>Actinomycetota</taxon>
        <taxon>Actinomycetes</taxon>
        <taxon>Streptosporangiales</taxon>
        <taxon>Nocardiopsidaceae</taxon>
        <taxon>Nocardiopsis</taxon>
    </lineage>
</organism>
<protein>
    <recommendedName>
        <fullName evidence="2">histidine kinase</fullName>
        <ecNumber evidence="2">2.7.13.3</ecNumber>
    </recommendedName>
</protein>
<evidence type="ECO:0000256" key="3">
    <source>
        <dbReference type="ARBA" id="ARBA00022553"/>
    </source>
</evidence>
<keyword evidence="3" id="KW-0597">Phosphoprotein</keyword>
<evidence type="ECO:0000256" key="1">
    <source>
        <dbReference type="ARBA" id="ARBA00000085"/>
    </source>
</evidence>
<feature type="compositionally biased region" description="Pro residues" evidence="6">
    <location>
        <begin position="650"/>
        <end position="670"/>
    </location>
</feature>
<dbReference type="SUPFAM" id="SSF55874">
    <property type="entry name" value="ATPase domain of HSP90 chaperone/DNA topoisomerase II/histidine kinase"/>
    <property type="match status" value="1"/>
</dbReference>
<evidence type="ECO:0000256" key="6">
    <source>
        <dbReference type="SAM" id="MobiDB-lite"/>
    </source>
</evidence>
<evidence type="ECO:0000313" key="8">
    <source>
        <dbReference type="EMBL" id="MBB6119896.1"/>
    </source>
</evidence>
<evidence type="ECO:0000259" key="7">
    <source>
        <dbReference type="SMART" id="SM00387"/>
    </source>
</evidence>
<feature type="compositionally biased region" description="Pro residues" evidence="6">
    <location>
        <begin position="687"/>
        <end position="699"/>
    </location>
</feature>